<dbReference type="InterPro" id="IPR052000">
    <property type="entry name" value="ETFRF1"/>
</dbReference>
<proteinExistence type="predicted"/>
<dbReference type="PANTHER" id="PTHR21024">
    <property type="entry name" value="GROWTH HORMONE-INDUCIBLE SOLUBLE PROTEIN-RELATED"/>
    <property type="match status" value="1"/>
</dbReference>
<dbReference type="GO" id="GO:0005739">
    <property type="term" value="C:mitochondrion"/>
    <property type="evidence" value="ECO:0007669"/>
    <property type="project" value="TreeGrafter"/>
</dbReference>
<dbReference type="AlphaFoldDB" id="A0AA91PX93"/>
<organism evidence="1 2">
    <name type="scientific">Clavispora lusitaniae</name>
    <name type="common">Candida lusitaniae</name>
    <dbReference type="NCBI Taxonomy" id="36911"/>
    <lineage>
        <taxon>Eukaryota</taxon>
        <taxon>Fungi</taxon>
        <taxon>Dikarya</taxon>
        <taxon>Ascomycota</taxon>
        <taxon>Saccharomycotina</taxon>
        <taxon>Pichiomycetes</taxon>
        <taxon>Metschnikowiaceae</taxon>
        <taxon>Clavispora</taxon>
    </lineage>
</organism>
<dbReference type="Proteomes" id="UP000195602">
    <property type="component" value="Unassembled WGS sequence"/>
</dbReference>
<protein>
    <recommendedName>
        <fullName evidence="3">LYR motif-containing protein</fullName>
    </recommendedName>
</protein>
<dbReference type="GO" id="GO:0090324">
    <property type="term" value="P:negative regulation of oxidative phosphorylation"/>
    <property type="evidence" value="ECO:0007669"/>
    <property type="project" value="InterPro"/>
</dbReference>
<evidence type="ECO:0000313" key="1">
    <source>
        <dbReference type="EMBL" id="OVF06822.1"/>
    </source>
</evidence>
<gene>
    <name evidence="1" type="ORF">A9F13_17g00341</name>
</gene>
<dbReference type="PANTHER" id="PTHR21024:SF0">
    <property type="entry name" value="ELECTRON TRANSFER FLAVOPROTEIN REGULATORY FACTOR 1"/>
    <property type="match status" value="1"/>
</dbReference>
<reference evidence="1 2" key="1">
    <citation type="submission" date="2017-04" db="EMBL/GenBank/DDBJ databases">
        <title>Draft genome of the yeast Clavispora lusitaniae type strain CBS 6936.</title>
        <authorList>
            <person name="Durrens P."/>
            <person name="Klopp C."/>
            <person name="Biteau N."/>
            <person name="Fitton-Ouhabi V."/>
            <person name="Dementhon K."/>
            <person name="Accoceberry I."/>
            <person name="Sherman D.J."/>
            <person name="Noel T."/>
        </authorList>
    </citation>
    <scope>NUCLEOTIDE SEQUENCE [LARGE SCALE GENOMIC DNA]</scope>
    <source>
        <strain evidence="1 2">CBS 6936</strain>
    </source>
</reference>
<evidence type="ECO:0000313" key="2">
    <source>
        <dbReference type="Proteomes" id="UP000195602"/>
    </source>
</evidence>
<comment type="caution">
    <text evidence="1">The sequence shown here is derived from an EMBL/GenBank/DDBJ whole genome shotgun (WGS) entry which is preliminary data.</text>
</comment>
<sequence>MGKEYPAQSGGYEKFSRQLKRAFRNTPAQTPAEMESALQKGEYVTKELEALYFLRRYRHLKRSYSI</sequence>
<accession>A0AA91PX93</accession>
<dbReference type="GO" id="GO:0022904">
    <property type="term" value="P:respiratory electron transport chain"/>
    <property type="evidence" value="ECO:0007669"/>
    <property type="project" value="TreeGrafter"/>
</dbReference>
<dbReference type="KEGG" id="clus:A9F13_17g00341"/>
<name>A0AA91PX93_CLALS</name>
<evidence type="ECO:0008006" key="3">
    <source>
        <dbReference type="Google" id="ProtNLM"/>
    </source>
</evidence>
<dbReference type="EMBL" id="LYUB02000017">
    <property type="protein sequence ID" value="OVF06822.1"/>
    <property type="molecule type" value="Genomic_DNA"/>
</dbReference>